<dbReference type="AlphaFoldDB" id="A0A3B0SNW2"/>
<dbReference type="InterPro" id="IPR000836">
    <property type="entry name" value="PRTase_dom"/>
</dbReference>
<reference evidence="1" key="1">
    <citation type="submission" date="2018-06" db="EMBL/GenBank/DDBJ databases">
        <authorList>
            <person name="Zhirakovskaya E."/>
        </authorList>
    </citation>
    <scope>NUCLEOTIDE SEQUENCE</scope>
</reference>
<dbReference type="EMBL" id="UOEK01000230">
    <property type="protein sequence ID" value="VAW02289.1"/>
    <property type="molecule type" value="Genomic_DNA"/>
</dbReference>
<gene>
    <name evidence="1" type="ORF">MNBD_ACTINO02-2672</name>
</gene>
<dbReference type="Gene3D" id="3.40.50.2020">
    <property type="match status" value="1"/>
</dbReference>
<sequence length="121" mass="13098">MIADEAVTHLSEPAELASGRMSSVFIDGKHGLADPSELETACRTIIEMAQGAGCSFDHVGGPTLGADHLAAGVALFGSKRWFIVRKERKNRGTGRLIEGPELVRASRLSWWRTLVPLVVRC</sequence>
<evidence type="ECO:0000313" key="1">
    <source>
        <dbReference type="EMBL" id="VAW02289.1"/>
    </source>
</evidence>
<dbReference type="CDD" id="cd06223">
    <property type="entry name" value="PRTases_typeI"/>
    <property type="match status" value="1"/>
</dbReference>
<proteinExistence type="predicted"/>
<dbReference type="SUPFAM" id="SSF53271">
    <property type="entry name" value="PRTase-like"/>
    <property type="match status" value="1"/>
</dbReference>
<name>A0A3B0SNW2_9ZZZZ</name>
<organism evidence="1">
    <name type="scientific">hydrothermal vent metagenome</name>
    <dbReference type="NCBI Taxonomy" id="652676"/>
    <lineage>
        <taxon>unclassified sequences</taxon>
        <taxon>metagenomes</taxon>
        <taxon>ecological metagenomes</taxon>
    </lineage>
</organism>
<protein>
    <submittedName>
        <fullName evidence="1">Uncharacterized protein</fullName>
    </submittedName>
</protein>
<accession>A0A3B0SNW2</accession>
<dbReference type="InterPro" id="IPR029057">
    <property type="entry name" value="PRTase-like"/>
</dbReference>